<comment type="caution">
    <text evidence="1">The sequence shown here is derived from an EMBL/GenBank/DDBJ whole genome shotgun (WGS) entry which is preliminary data.</text>
</comment>
<sequence length="110" mass="12218">MNAAWGQLPRKGALHRTGEGGHVLLMSIKHISDITYVHGRVHVSERDRPREDTPPMSQQDLLIVATGCQSNGYGVSVNSVESPPTTWPRNAGEETQENVHRYCMQVNITL</sequence>
<proteinExistence type="predicted"/>
<reference evidence="1" key="1">
    <citation type="submission" date="2020-07" db="EMBL/GenBank/DDBJ databases">
        <title>Clarias magur genome sequencing, assembly and annotation.</title>
        <authorList>
            <person name="Kushwaha B."/>
            <person name="Kumar R."/>
            <person name="Das P."/>
            <person name="Joshi C.G."/>
            <person name="Kumar D."/>
            <person name="Nagpure N.S."/>
            <person name="Pandey M."/>
            <person name="Agarwal S."/>
            <person name="Srivastava S."/>
            <person name="Singh M."/>
            <person name="Sahoo L."/>
            <person name="Jayasankar P."/>
            <person name="Meher P.K."/>
            <person name="Koringa P.G."/>
            <person name="Iquebal M.A."/>
            <person name="Das S.P."/>
            <person name="Bit A."/>
            <person name="Patnaik S."/>
            <person name="Patel N."/>
            <person name="Shah T.M."/>
            <person name="Hinsu A."/>
            <person name="Jena J.K."/>
        </authorList>
    </citation>
    <scope>NUCLEOTIDE SEQUENCE</scope>
    <source>
        <strain evidence="1">CIFAMagur01</strain>
        <tissue evidence="1">Testis</tissue>
    </source>
</reference>
<gene>
    <name evidence="1" type="ORF">DAT39_005097</name>
</gene>
<evidence type="ECO:0000313" key="2">
    <source>
        <dbReference type="Proteomes" id="UP000727407"/>
    </source>
</evidence>
<keyword evidence="2" id="KW-1185">Reference proteome</keyword>
<name>A0A8J4UBD9_CLAMG</name>
<dbReference type="AlphaFoldDB" id="A0A8J4UBD9"/>
<evidence type="ECO:0000313" key="1">
    <source>
        <dbReference type="EMBL" id="KAF5905083.1"/>
    </source>
</evidence>
<accession>A0A8J4UBD9</accession>
<organism evidence="1 2">
    <name type="scientific">Clarias magur</name>
    <name type="common">Asian catfish</name>
    <name type="synonym">Macropteronotus magur</name>
    <dbReference type="NCBI Taxonomy" id="1594786"/>
    <lineage>
        <taxon>Eukaryota</taxon>
        <taxon>Metazoa</taxon>
        <taxon>Chordata</taxon>
        <taxon>Craniata</taxon>
        <taxon>Vertebrata</taxon>
        <taxon>Euteleostomi</taxon>
        <taxon>Actinopterygii</taxon>
        <taxon>Neopterygii</taxon>
        <taxon>Teleostei</taxon>
        <taxon>Ostariophysi</taxon>
        <taxon>Siluriformes</taxon>
        <taxon>Clariidae</taxon>
        <taxon>Clarias</taxon>
    </lineage>
</organism>
<protein>
    <submittedName>
        <fullName evidence="1">Oleate hydratase</fullName>
    </submittedName>
</protein>
<dbReference type="Proteomes" id="UP000727407">
    <property type="component" value="Unassembled WGS sequence"/>
</dbReference>
<dbReference type="EMBL" id="QNUK01000048">
    <property type="protein sequence ID" value="KAF5905083.1"/>
    <property type="molecule type" value="Genomic_DNA"/>
</dbReference>